<reference evidence="2" key="1">
    <citation type="journal article" date="2020" name="Nature">
        <title>Giant virus diversity and host interactions through global metagenomics.</title>
        <authorList>
            <person name="Schulz F."/>
            <person name="Roux S."/>
            <person name="Paez-Espino D."/>
            <person name="Jungbluth S."/>
            <person name="Walsh D.A."/>
            <person name="Denef V.J."/>
            <person name="McMahon K.D."/>
            <person name="Konstantinidis K.T."/>
            <person name="Eloe-Fadrosh E.A."/>
            <person name="Kyrpides N.C."/>
            <person name="Woyke T."/>
        </authorList>
    </citation>
    <scope>NUCLEOTIDE SEQUENCE</scope>
    <source>
        <strain evidence="2">GVMAG-S-1017745-26</strain>
    </source>
</reference>
<proteinExistence type="predicted"/>
<evidence type="ECO:0000259" key="1">
    <source>
        <dbReference type="Pfam" id="PF05050"/>
    </source>
</evidence>
<dbReference type="PANTHER" id="PTHR32026:SF10">
    <property type="entry name" value="METHYLTRANSFERASE-LIKE PROTEIN 24-RELATED"/>
    <property type="match status" value="1"/>
</dbReference>
<dbReference type="Pfam" id="PF05050">
    <property type="entry name" value="Methyltransf_21"/>
    <property type="match status" value="1"/>
</dbReference>
<organism evidence="2">
    <name type="scientific">viral metagenome</name>
    <dbReference type="NCBI Taxonomy" id="1070528"/>
    <lineage>
        <taxon>unclassified sequences</taxon>
        <taxon>metagenomes</taxon>
        <taxon>organismal metagenomes</taxon>
    </lineage>
</organism>
<evidence type="ECO:0000313" key="2">
    <source>
        <dbReference type="EMBL" id="QHU35434.1"/>
    </source>
</evidence>
<sequence length="229" mass="26859">MDVLGTKYGCWFLPKDIDLNEDSVVYSAGVGEDMSFDMILSDKYKCNIVLIDPTKRSKTHFDEMKHYYEKIRWKLSGDIQEDYYGIMYPLKPDLEKVTFVEKGLWDEKKSNMKFYKPVNKQYVSHSFFEGQCSDEYTEVEVDTLKNIMEENEHHTIDVLKLSIGGSEVKVLQDMLNENIFPRYICLHFTIVKSNPNIKAEVTKILTRLQMLRYKVLGSNSNKFIMKLIV</sequence>
<dbReference type="PANTHER" id="PTHR32026">
    <property type="entry name" value="METHYLTRANSFERASE-LIKE PROTEIN 24"/>
    <property type="match status" value="1"/>
</dbReference>
<dbReference type="Gene3D" id="3.40.50.150">
    <property type="entry name" value="Vaccinia Virus protein VP39"/>
    <property type="match status" value="1"/>
</dbReference>
<accession>A0A6C0M0T0</accession>
<dbReference type="InterPro" id="IPR026913">
    <property type="entry name" value="METTL24"/>
</dbReference>
<dbReference type="SUPFAM" id="SSF53335">
    <property type="entry name" value="S-adenosyl-L-methionine-dependent methyltransferases"/>
    <property type="match status" value="1"/>
</dbReference>
<protein>
    <recommendedName>
        <fullName evidence="1">Methyltransferase FkbM domain-containing protein</fullName>
    </recommendedName>
</protein>
<name>A0A6C0M0T0_9ZZZZ</name>
<feature type="domain" description="Methyltransferase FkbM" evidence="1">
    <location>
        <begin position="90"/>
        <end position="179"/>
    </location>
</feature>
<dbReference type="InterPro" id="IPR029063">
    <property type="entry name" value="SAM-dependent_MTases_sf"/>
</dbReference>
<dbReference type="InterPro" id="IPR006342">
    <property type="entry name" value="FkbM_mtfrase"/>
</dbReference>
<dbReference type="EMBL" id="MN740592">
    <property type="protein sequence ID" value="QHU35434.1"/>
    <property type="molecule type" value="Genomic_DNA"/>
</dbReference>
<dbReference type="AlphaFoldDB" id="A0A6C0M0T0"/>